<protein>
    <submittedName>
        <fullName evidence="7">Arabinose efflux permease, MFS family</fullName>
    </submittedName>
</protein>
<evidence type="ECO:0000256" key="1">
    <source>
        <dbReference type="ARBA" id="ARBA00004651"/>
    </source>
</evidence>
<evidence type="ECO:0000256" key="3">
    <source>
        <dbReference type="ARBA" id="ARBA00022989"/>
    </source>
</evidence>
<dbReference type="Pfam" id="PF07690">
    <property type="entry name" value="MFS_1"/>
    <property type="match status" value="1"/>
</dbReference>
<dbReference type="Gene3D" id="1.20.1250.20">
    <property type="entry name" value="MFS general substrate transporter like domains"/>
    <property type="match status" value="2"/>
</dbReference>
<keyword evidence="2 5" id="KW-0812">Transmembrane</keyword>
<feature type="transmembrane region" description="Helical" evidence="5">
    <location>
        <begin position="149"/>
        <end position="167"/>
    </location>
</feature>
<evidence type="ECO:0000313" key="8">
    <source>
        <dbReference type="Proteomes" id="UP001205311"/>
    </source>
</evidence>
<name>A0ABT1HML9_STRSD</name>
<dbReference type="SUPFAM" id="SSF103473">
    <property type="entry name" value="MFS general substrate transporter"/>
    <property type="match status" value="1"/>
</dbReference>
<feature type="transmembrane region" description="Helical" evidence="5">
    <location>
        <begin position="245"/>
        <end position="263"/>
    </location>
</feature>
<feature type="transmembrane region" description="Helical" evidence="5">
    <location>
        <begin position="58"/>
        <end position="78"/>
    </location>
</feature>
<dbReference type="EMBL" id="JAMTCP010000002">
    <property type="protein sequence ID" value="MCP2256754.1"/>
    <property type="molecule type" value="Genomic_DNA"/>
</dbReference>
<feature type="transmembrane region" description="Helical" evidence="5">
    <location>
        <begin position="368"/>
        <end position="390"/>
    </location>
</feature>
<feature type="transmembrane region" description="Helical" evidence="5">
    <location>
        <begin position="187"/>
        <end position="205"/>
    </location>
</feature>
<keyword evidence="4 5" id="KW-0472">Membrane</keyword>
<dbReference type="PANTHER" id="PTHR23534">
    <property type="entry name" value="MFS PERMEASE"/>
    <property type="match status" value="1"/>
</dbReference>
<reference evidence="7 8" key="1">
    <citation type="submission" date="2022-06" db="EMBL/GenBank/DDBJ databases">
        <title>Genomic Encyclopedia of Archaeal and Bacterial Type Strains, Phase II (KMG-II): from individual species to whole genera.</title>
        <authorList>
            <person name="Goeker M."/>
        </authorList>
    </citation>
    <scope>NUCLEOTIDE SEQUENCE [LARGE SCALE GENOMIC DNA]</scope>
    <source>
        <strain evidence="7 8">DSM 40477</strain>
    </source>
</reference>
<accession>A0ABT1HML9</accession>
<dbReference type="InterPro" id="IPR020846">
    <property type="entry name" value="MFS_dom"/>
</dbReference>
<proteinExistence type="predicted"/>
<evidence type="ECO:0000256" key="4">
    <source>
        <dbReference type="ARBA" id="ARBA00023136"/>
    </source>
</evidence>
<feature type="transmembrane region" description="Helical" evidence="5">
    <location>
        <begin position="275"/>
        <end position="299"/>
    </location>
</feature>
<dbReference type="RefSeq" id="WP_253667738.1">
    <property type="nucleotide sequence ID" value="NZ_JAMTCP010000002.1"/>
</dbReference>
<comment type="caution">
    <text evidence="7">The sequence shown here is derived from an EMBL/GenBank/DDBJ whole genome shotgun (WGS) entry which is preliminary data.</text>
</comment>
<feature type="transmembrane region" description="Helical" evidence="5">
    <location>
        <begin position="32"/>
        <end position="52"/>
    </location>
</feature>
<feature type="transmembrane region" description="Helical" evidence="5">
    <location>
        <begin position="306"/>
        <end position="328"/>
    </location>
</feature>
<keyword evidence="8" id="KW-1185">Reference proteome</keyword>
<evidence type="ECO:0000313" key="7">
    <source>
        <dbReference type="EMBL" id="MCP2256754.1"/>
    </source>
</evidence>
<sequence length="433" mass="42491">MTATTPTPPSAAHADIPQVQRRVLRTLTVTQVLGGAGVATGIAVSTLIAASLSGSEAVGGMAQTAAVLGAALLAVPLARLAATRGRRPALLLGYGAGALGATLSVVAVLLGWWPLLLAALLLFGGGSAANLSARYAATDLADPVRRARALSTVVWCTTVGAVAGPNLADPAGRLAGAAGLPEGAGPFLVGVTAFGLAALGVAVGLRPDPLVLARALDTEPVAATTTGRKAERGGVWRLLPGPARLGMAGIVVCQTTMVGLMSMTPVHMGHAGSSLRVVGVVISLHIAGMYAASPVFGWLADRIGRVPVLALGAALVVGAAGIAGTAAAHDAPRLTVGLVMLGLGWSAGLVAGSALLTESVPLARRPAVQGLSDLAMNVGGAVGGLVAGVLVTAASYAVLGLVVGFVALPLLVICVISAIRGGSGRGQRDGIPV</sequence>
<evidence type="ECO:0000256" key="5">
    <source>
        <dbReference type="SAM" id="Phobius"/>
    </source>
</evidence>
<dbReference type="InterPro" id="IPR036259">
    <property type="entry name" value="MFS_trans_sf"/>
</dbReference>
<feature type="transmembrane region" description="Helical" evidence="5">
    <location>
        <begin position="90"/>
        <end position="110"/>
    </location>
</feature>
<dbReference type="PROSITE" id="PS50850">
    <property type="entry name" value="MFS"/>
    <property type="match status" value="1"/>
</dbReference>
<evidence type="ECO:0000256" key="2">
    <source>
        <dbReference type="ARBA" id="ARBA00022692"/>
    </source>
</evidence>
<comment type="subcellular location">
    <subcellularLocation>
        <location evidence="1">Cell membrane</location>
        <topology evidence="1">Multi-pass membrane protein</topology>
    </subcellularLocation>
</comment>
<dbReference type="Proteomes" id="UP001205311">
    <property type="component" value="Unassembled WGS sequence"/>
</dbReference>
<gene>
    <name evidence="7" type="ORF">LX15_000437</name>
</gene>
<dbReference type="InterPro" id="IPR011701">
    <property type="entry name" value="MFS"/>
</dbReference>
<feature type="transmembrane region" description="Helical" evidence="5">
    <location>
        <begin position="396"/>
        <end position="419"/>
    </location>
</feature>
<evidence type="ECO:0000259" key="6">
    <source>
        <dbReference type="PROSITE" id="PS50850"/>
    </source>
</evidence>
<feature type="transmembrane region" description="Helical" evidence="5">
    <location>
        <begin position="116"/>
        <end position="137"/>
    </location>
</feature>
<keyword evidence="3 5" id="KW-1133">Transmembrane helix</keyword>
<feature type="domain" description="Major facilitator superfamily (MFS) profile" evidence="6">
    <location>
        <begin position="23"/>
        <end position="421"/>
    </location>
</feature>
<organism evidence="7 8">
    <name type="scientific">Streptoalloteichus tenebrarius (strain ATCC 17920 / DSM 40477 / JCM 4838 / CBS 697.72 / NBRC 16177 / NCIMB 11028 / NRRL B-12390 / A12253. 1 / ISP 5477)</name>
    <name type="common">Streptomyces tenebrarius</name>
    <dbReference type="NCBI Taxonomy" id="1933"/>
    <lineage>
        <taxon>Bacteria</taxon>
        <taxon>Bacillati</taxon>
        <taxon>Actinomycetota</taxon>
        <taxon>Actinomycetes</taxon>
        <taxon>Pseudonocardiales</taxon>
        <taxon>Pseudonocardiaceae</taxon>
        <taxon>Streptoalloteichus</taxon>
    </lineage>
</organism>
<feature type="transmembrane region" description="Helical" evidence="5">
    <location>
        <begin position="334"/>
        <end position="356"/>
    </location>
</feature>
<dbReference type="PANTHER" id="PTHR23534:SF1">
    <property type="entry name" value="MAJOR FACILITATOR SUPERFAMILY PROTEIN"/>
    <property type="match status" value="1"/>
</dbReference>